<accession>A0A1E5UVD7</accession>
<dbReference type="PANTHER" id="PTHR33026:SF7">
    <property type="entry name" value="OS03G0100275 PROTEIN"/>
    <property type="match status" value="1"/>
</dbReference>
<dbReference type="AlphaFoldDB" id="A0A1E5UVD7"/>
<keyword evidence="2" id="KW-1185">Reference proteome</keyword>
<evidence type="ECO:0000313" key="1">
    <source>
        <dbReference type="EMBL" id="OEL16837.1"/>
    </source>
</evidence>
<reference evidence="1 2" key="1">
    <citation type="submission" date="2016-09" db="EMBL/GenBank/DDBJ databases">
        <title>The draft genome of Dichanthelium oligosanthes: A C3 panicoid grass species.</title>
        <authorList>
            <person name="Studer A.J."/>
            <person name="Schnable J.C."/>
            <person name="Brutnell T.P."/>
        </authorList>
    </citation>
    <scope>NUCLEOTIDE SEQUENCE [LARGE SCALE GENOMIC DNA]</scope>
    <source>
        <strain evidence="2">cv. Kellogg 1175</strain>
        <tissue evidence="1">Leaf</tissue>
    </source>
</reference>
<gene>
    <name evidence="1" type="ORF">BAE44_0022144</name>
</gene>
<evidence type="ECO:0000313" key="2">
    <source>
        <dbReference type="Proteomes" id="UP000095767"/>
    </source>
</evidence>
<dbReference type="EMBL" id="LWDX02061852">
    <property type="protein sequence ID" value="OEL16837.1"/>
    <property type="molecule type" value="Genomic_DNA"/>
</dbReference>
<organism evidence="1 2">
    <name type="scientific">Dichanthelium oligosanthes</name>
    <dbReference type="NCBI Taxonomy" id="888268"/>
    <lineage>
        <taxon>Eukaryota</taxon>
        <taxon>Viridiplantae</taxon>
        <taxon>Streptophyta</taxon>
        <taxon>Embryophyta</taxon>
        <taxon>Tracheophyta</taxon>
        <taxon>Spermatophyta</taxon>
        <taxon>Magnoliopsida</taxon>
        <taxon>Liliopsida</taxon>
        <taxon>Poales</taxon>
        <taxon>Poaceae</taxon>
        <taxon>PACMAD clade</taxon>
        <taxon>Panicoideae</taxon>
        <taxon>Panicodae</taxon>
        <taxon>Paniceae</taxon>
        <taxon>Dichantheliinae</taxon>
        <taxon>Dichanthelium</taxon>
    </lineage>
</organism>
<proteinExistence type="predicted"/>
<comment type="caution">
    <text evidence="1">The sequence shown here is derived from an EMBL/GenBank/DDBJ whole genome shotgun (WGS) entry which is preliminary data.</text>
</comment>
<dbReference type="Proteomes" id="UP000095767">
    <property type="component" value="Unassembled WGS sequence"/>
</dbReference>
<name>A0A1E5UVD7_9POAL</name>
<sequence length="161" mass="18720">MTDSNKGWHSEWFYVANPELPLPVFSGRFAEKLRHWEWGPDADERRMWSGPMHDMLRELKTTGLTGVKVLWTFFERRIQPLKAWAHPMFRYTSTGNPTRMSPDELTPAEVKSRVWAVIRRQEDLPEINRHAAGLAPNLAARHAEHDPVPVSACSLLYFDLR</sequence>
<dbReference type="PANTHER" id="PTHR33026">
    <property type="entry name" value="OS06G0360600 PROTEIN"/>
    <property type="match status" value="1"/>
</dbReference>
<protein>
    <submittedName>
        <fullName evidence="1">Uncharacterized protein</fullName>
    </submittedName>
</protein>